<reference evidence="1 2" key="1">
    <citation type="submission" date="2021-01" db="EMBL/GenBank/DDBJ databases">
        <title>Chryseolinea sp. Jin1 Genome sequencing and assembly.</title>
        <authorList>
            <person name="Kim I."/>
        </authorList>
    </citation>
    <scope>NUCLEOTIDE SEQUENCE [LARGE SCALE GENOMIC DNA]</scope>
    <source>
        <strain evidence="1 2">Jin1</strain>
    </source>
</reference>
<evidence type="ECO:0000313" key="2">
    <source>
        <dbReference type="Proteomes" id="UP000613030"/>
    </source>
</evidence>
<dbReference type="Proteomes" id="UP000613030">
    <property type="component" value="Unassembled WGS sequence"/>
</dbReference>
<accession>A0ABS1KMC1</accession>
<keyword evidence="2" id="KW-1185">Reference proteome</keyword>
<organism evidence="1 2">
    <name type="scientific">Chryseolinea lacunae</name>
    <dbReference type="NCBI Taxonomy" id="2801331"/>
    <lineage>
        <taxon>Bacteria</taxon>
        <taxon>Pseudomonadati</taxon>
        <taxon>Bacteroidota</taxon>
        <taxon>Cytophagia</taxon>
        <taxon>Cytophagales</taxon>
        <taxon>Fulvivirgaceae</taxon>
        <taxon>Chryseolinea</taxon>
    </lineage>
</organism>
<sequence>MDEKELNQEKKFTRAFCEIMESAPATVKETWDGTIHWSEQPTEVVPQFTNGLIEKLPADIRERFDVLLGKYKNKQL</sequence>
<comment type="caution">
    <text evidence="1">The sequence shown here is derived from an EMBL/GenBank/DDBJ whole genome shotgun (WGS) entry which is preliminary data.</text>
</comment>
<dbReference type="RefSeq" id="WP_202007917.1">
    <property type="nucleotide sequence ID" value="NZ_JAERRB010000001.1"/>
</dbReference>
<protein>
    <submittedName>
        <fullName evidence="1">Uncharacterized protein</fullName>
    </submittedName>
</protein>
<proteinExistence type="predicted"/>
<evidence type="ECO:0000313" key="1">
    <source>
        <dbReference type="EMBL" id="MBL0740591.1"/>
    </source>
</evidence>
<gene>
    <name evidence="1" type="ORF">JI741_05145</name>
</gene>
<name>A0ABS1KMC1_9BACT</name>
<dbReference type="EMBL" id="JAERRB010000001">
    <property type="protein sequence ID" value="MBL0740591.1"/>
    <property type="molecule type" value="Genomic_DNA"/>
</dbReference>